<dbReference type="Proteomes" id="UP001162972">
    <property type="component" value="Unassembled WGS sequence"/>
</dbReference>
<gene>
    <name evidence="1" type="ORF">OIU84_021985</name>
</gene>
<dbReference type="AlphaFoldDB" id="A0AAD6J8X8"/>
<name>A0AAD6J8X8_9ROSI</name>
<feature type="non-terminal residue" evidence="1">
    <location>
        <position position="78"/>
    </location>
</feature>
<reference evidence="1" key="1">
    <citation type="submission" date="2022-10" db="EMBL/GenBank/DDBJ databases">
        <authorList>
            <person name="Hyden B.L."/>
            <person name="Feng K."/>
            <person name="Yates T."/>
            <person name="Jawdy S."/>
            <person name="Smart L.B."/>
            <person name="Muchero W."/>
        </authorList>
    </citation>
    <scope>NUCLEOTIDE SEQUENCE</scope>
    <source>
        <tissue evidence="1">Shoot tip</tissue>
    </source>
</reference>
<keyword evidence="2" id="KW-1185">Reference proteome</keyword>
<sequence length="78" mass="9376">MERIMKMRKQDHQILTGWYQSKKKIEQAGQEDEAGSWSKLSIYRVPHYLREVDDKAYVPPDHLPGALPPWQRKRLRQM</sequence>
<protein>
    <submittedName>
        <fullName evidence="1">Uncharacterized protein</fullName>
    </submittedName>
</protein>
<evidence type="ECO:0000313" key="2">
    <source>
        <dbReference type="Proteomes" id="UP001162972"/>
    </source>
</evidence>
<proteinExistence type="predicted"/>
<comment type="caution">
    <text evidence="1">The sequence shown here is derived from an EMBL/GenBank/DDBJ whole genome shotgun (WGS) entry which is preliminary data.</text>
</comment>
<evidence type="ECO:0000313" key="1">
    <source>
        <dbReference type="EMBL" id="KAJ6395113.1"/>
    </source>
</evidence>
<reference evidence="1" key="2">
    <citation type="journal article" date="2023" name="Int. J. Mol. Sci.">
        <title>De Novo Assembly and Annotation of 11 Diverse Shrub Willow (Salix) Genomes Reveals Novel Gene Organization in Sex-Linked Regions.</title>
        <authorList>
            <person name="Hyden B."/>
            <person name="Feng K."/>
            <person name="Yates T.B."/>
            <person name="Jawdy S."/>
            <person name="Cereghino C."/>
            <person name="Smart L.B."/>
            <person name="Muchero W."/>
        </authorList>
    </citation>
    <scope>NUCLEOTIDE SEQUENCE</scope>
    <source>
        <tissue evidence="1">Shoot tip</tissue>
    </source>
</reference>
<organism evidence="1 2">
    <name type="scientific">Salix udensis</name>
    <dbReference type="NCBI Taxonomy" id="889485"/>
    <lineage>
        <taxon>Eukaryota</taxon>
        <taxon>Viridiplantae</taxon>
        <taxon>Streptophyta</taxon>
        <taxon>Embryophyta</taxon>
        <taxon>Tracheophyta</taxon>
        <taxon>Spermatophyta</taxon>
        <taxon>Magnoliopsida</taxon>
        <taxon>eudicotyledons</taxon>
        <taxon>Gunneridae</taxon>
        <taxon>Pentapetalae</taxon>
        <taxon>rosids</taxon>
        <taxon>fabids</taxon>
        <taxon>Malpighiales</taxon>
        <taxon>Salicaceae</taxon>
        <taxon>Saliceae</taxon>
        <taxon>Salix</taxon>
    </lineage>
</organism>
<accession>A0AAD6J8X8</accession>
<dbReference type="EMBL" id="JAPFFJ010000457">
    <property type="protein sequence ID" value="KAJ6395113.1"/>
    <property type="molecule type" value="Genomic_DNA"/>
</dbReference>